<dbReference type="Proteomes" id="UP000176294">
    <property type="component" value="Unassembled WGS sequence"/>
</dbReference>
<proteinExistence type="predicted"/>
<comment type="caution">
    <text evidence="1">The sequence shown here is derived from an EMBL/GenBank/DDBJ whole genome shotgun (WGS) entry which is preliminary data.</text>
</comment>
<dbReference type="AlphaFoldDB" id="A0A1G1T849"/>
<evidence type="ECO:0000313" key="1">
    <source>
        <dbReference type="EMBL" id="OGX87050.1"/>
    </source>
</evidence>
<organism evidence="1 2">
    <name type="scientific">Hymenobacter lapidarius</name>
    <dbReference type="NCBI Taxonomy" id="1908237"/>
    <lineage>
        <taxon>Bacteria</taxon>
        <taxon>Pseudomonadati</taxon>
        <taxon>Bacteroidota</taxon>
        <taxon>Cytophagia</taxon>
        <taxon>Cytophagales</taxon>
        <taxon>Hymenobacteraceae</taxon>
        <taxon>Hymenobacter</taxon>
    </lineage>
</organism>
<sequence>MNFKLQLVACPPDGDEPAIEDVSAWTREDLSLASVGLTLAESKALLQRIQQKVIAQQVATHFQAQQPAGLRKKGS</sequence>
<gene>
    <name evidence="1" type="ORF">BEN47_12125</name>
</gene>
<dbReference type="OrthoDB" id="8089897at2"/>
<dbReference type="STRING" id="1908237.BEN47_12125"/>
<protein>
    <submittedName>
        <fullName evidence="1">Uncharacterized protein</fullName>
    </submittedName>
</protein>
<dbReference type="EMBL" id="MDZB01000093">
    <property type="protein sequence ID" value="OGX87050.1"/>
    <property type="molecule type" value="Genomic_DNA"/>
</dbReference>
<evidence type="ECO:0000313" key="2">
    <source>
        <dbReference type="Proteomes" id="UP000176294"/>
    </source>
</evidence>
<reference evidence="1 2" key="1">
    <citation type="submission" date="2016-08" db="EMBL/GenBank/DDBJ databases">
        <title>Hymenobacter coccineus sp. nov., Hymenobacter lapidarius sp. nov. and Hymenobacter glacialis sp. nov., isolated from Antarctic soil.</title>
        <authorList>
            <person name="Sedlacek I."/>
            <person name="Kralova S."/>
            <person name="Kyrova K."/>
            <person name="Maslanova I."/>
            <person name="Stankova E."/>
            <person name="Vrbovska V."/>
            <person name="Nemec M."/>
            <person name="Bartak M."/>
            <person name="Svec P."/>
            <person name="Busse H.-J."/>
            <person name="Pantucek R."/>
        </authorList>
    </citation>
    <scope>NUCLEOTIDE SEQUENCE [LARGE SCALE GENOMIC DNA]</scope>
    <source>
        <strain evidence="1 2">CCM 8643</strain>
    </source>
</reference>
<keyword evidence="2" id="KW-1185">Reference proteome</keyword>
<name>A0A1G1T849_9BACT</name>
<accession>A0A1G1T849</accession>
<dbReference type="RefSeq" id="WP_070726671.1">
    <property type="nucleotide sequence ID" value="NZ_MDZB01000093.1"/>
</dbReference>